<evidence type="ECO:0000313" key="4">
    <source>
        <dbReference type="Proteomes" id="UP000515512"/>
    </source>
</evidence>
<dbReference type="InterPro" id="IPR002347">
    <property type="entry name" value="SDR_fam"/>
</dbReference>
<protein>
    <submittedName>
        <fullName evidence="3">SDR family oxidoreductase</fullName>
    </submittedName>
</protein>
<dbReference type="InterPro" id="IPR020904">
    <property type="entry name" value="Sc_DH/Rdtase_CS"/>
</dbReference>
<name>A0A7D6VC36_9NOCA</name>
<dbReference type="SMART" id="SM00822">
    <property type="entry name" value="PKS_KR"/>
    <property type="match status" value="1"/>
</dbReference>
<dbReference type="InterPro" id="IPR036291">
    <property type="entry name" value="NAD(P)-bd_dom_sf"/>
</dbReference>
<dbReference type="PRINTS" id="PR00081">
    <property type="entry name" value="GDHRDH"/>
</dbReference>
<dbReference type="KEGG" id="nhu:H0264_03975"/>
<dbReference type="GO" id="GO:0008202">
    <property type="term" value="P:steroid metabolic process"/>
    <property type="evidence" value="ECO:0007669"/>
    <property type="project" value="TreeGrafter"/>
</dbReference>
<dbReference type="PANTHER" id="PTHR43313">
    <property type="entry name" value="SHORT-CHAIN DEHYDROGENASE/REDUCTASE FAMILY 9C"/>
    <property type="match status" value="1"/>
</dbReference>
<dbReference type="RefSeq" id="WP_181582703.1">
    <property type="nucleotide sequence ID" value="NZ_CP059399.1"/>
</dbReference>
<dbReference type="PANTHER" id="PTHR43313:SF1">
    <property type="entry name" value="3BETA-HYDROXYSTEROID DEHYDROGENASE DHS-16"/>
    <property type="match status" value="1"/>
</dbReference>
<evidence type="ECO:0000259" key="2">
    <source>
        <dbReference type="SMART" id="SM00822"/>
    </source>
</evidence>
<dbReference type="EMBL" id="CP059399">
    <property type="protein sequence ID" value="QLY31511.1"/>
    <property type="molecule type" value="Genomic_DNA"/>
</dbReference>
<accession>A0A7D6VC36</accession>
<dbReference type="SUPFAM" id="SSF51735">
    <property type="entry name" value="NAD(P)-binding Rossmann-fold domains"/>
    <property type="match status" value="1"/>
</dbReference>
<evidence type="ECO:0000256" key="1">
    <source>
        <dbReference type="ARBA" id="ARBA00006484"/>
    </source>
</evidence>
<dbReference type="GO" id="GO:0016491">
    <property type="term" value="F:oxidoreductase activity"/>
    <property type="evidence" value="ECO:0007669"/>
    <property type="project" value="TreeGrafter"/>
</dbReference>
<reference evidence="3 4" key="1">
    <citation type="submission" date="2020-07" db="EMBL/GenBank/DDBJ databases">
        <authorList>
            <person name="Zhuang K."/>
            <person name="Ran Y."/>
        </authorList>
    </citation>
    <scope>NUCLEOTIDE SEQUENCE [LARGE SCALE GENOMIC DNA]</scope>
    <source>
        <strain evidence="3 4">WCH-YHL-001</strain>
    </source>
</reference>
<sequence length="278" mass="29536">MRSVLVTGAARGIGKAISLRLAQDGWQVYAGVRKLSDGDDLVQQDSRITPVLLDVTDAEHIAALDAVLPADLYAVVNNAGIVEDGPVELLEIDALRTQFEVNVFGALAVTQAVLPRLRSTRGRAVFISSLSGRIATPGTGAYNSSKFALEGLVDALRIELRPWGIRTSLIEPGPIDTDLWTGASQMVDDTIARLTPAQRTLYGDHLNGLRTMAARVPKITAAPETVVNEVVKALTASRPKARYMVGLAGKVQLLAAGLTPTPVLDFVLGLASGVPRKK</sequence>
<comment type="similarity">
    <text evidence="1">Belongs to the short-chain dehydrogenases/reductases (SDR) family.</text>
</comment>
<dbReference type="AlphaFoldDB" id="A0A7D6VC36"/>
<feature type="domain" description="Ketoreductase" evidence="2">
    <location>
        <begin position="2"/>
        <end position="183"/>
    </location>
</feature>
<gene>
    <name evidence="3" type="ORF">H0264_03975</name>
</gene>
<organism evidence="3 4">
    <name type="scientific">Nocardia huaxiensis</name>
    <dbReference type="NCBI Taxonomy" id="2755382"/>
    <lineage>
        <taxon>Bacteria</taxon>
        <taxon>Bacillati</taxon>
        <taxon>Actinomycetota</taxon>
        <taxon>Actinomycetes</taxon>
        <taxon>Mycobacteriales</taxon>
        <taxon>Nocardiaceae</taxon>
        <taxon>Nocardia</taxon>
    </lineage>
</organism>
<keyword evidence="4" id="KW-1185">Reference proteome</keyword>
<dbReference type="InterPro" id="IPR057326">
    <property type="entry name" value="KR_dom"/>
</dbReference>
<dbReference type="Pfam" id="PF00106">
    <property type="entry name" value="adh_short"/>
    <property type="match status" value="1"/>
</dbReference>
<dbReference type="Proteomes" id="UP000515512">
    <property type="component" value="Chromosome"/>
</dbReference>
<dbReference type="PROSITE" id="PS00061">
    <property type="entry name" value="ADH_SHORT"/>
    <property type="match status" value="1"/>
</dbReference>
<evidence type="ECO:0000313" key="3">
    <source>
        <dbReference type="EMBL" id="QLY31511.1"/>
    </source>
</evidence>
<dbReference type="CDD" id="cd05374">
    <property type="entry name" value="17beta-HSD-like_SDR_c"/>
    <property type="match status" value="1"/>
</dbReference>
<dbReference type="Gene3D" id="3.40.50.720">
    <property type="entry name" value="NAD(P)-binding Rossmann-like Domain"/>
    <property type="match status" value="1"/>
</dbReference>
<proteinExistence type="inferred from homology"/>